<organism evidence="1 2">
    <name type="scientific">Streptomyces solicathayae</name>
    <dbReference type="NCBI Taxonomy" id="3081768"/>
    <lineage>
        <taxon>Bacteria</taxon>
        <taxon>Bacillati</taxon>
        <taxon>Actinomycetota</taxon>
        <taxon>Actinomycetes</taxon>
        <taxon>Kitasatosporales</taxon>
        <taxon>Streptomycetaceae</taxon>
        <taxon>Streptomyces</taxon>
    </lineage>
</organism>
<dbReference type="Proteomes" id="UP001301731">
    <property type="component" value="Chromosome"/>
</dbReference>
<evidence type="ECO:0000313" key="1">
    <source>
        <dbReference type="EMBL" id="WOX24107.1"/>
    </source>
</evidence>
<dbReference type="RefSeq" id="WP_318106559.1">
    <property type="nucleotide sequence ID" value="NZ_CP137573.1"/>
</dbReference>
<accession>A0ABZ0LXG6</accession>
<keyword evidence="2" id="KW-1185">Reference proteome</keyword>
<reference evidence="1 2" key="1">
    <citation type="submission" date="2023-10" db="EMBL/GenBank/DDBJ databases">
        <title>The genome sequence of Streptomyces sp. HUAS YS2.</title>
        <authorList>
            <person name="Mo P."/>
        </authorList>
    </citation>
    <scope>NUCLEOTIDE SEQUENCE [LARGE SCALE GENOMIC DNA]</scope>
    <source>
        <strain evidence="1 2">HUAS YS2</strain>
    </source>
</reference>
<name>A0ABZ0LXG6_9ACTN</name>
<gene>
    <name evidence="1" type="ORF">R2D22_23090</name>
</gene>
<dbReference type="EMBL" id="CP137573">
    <property type="protein sequence ID" value="WOX24107.1"/>
    <property type="molecule type" value="Genomic_DNA"/>
</dbReference>
<evidence type="ECO:0000313" key="2">
    <source>
        <dbReference type="Proteomes" id="UP001301731"/>
    </source>
</evidence>
<evidence type="ECO:0008006" key="3">
    <source>
        <dbReference type="Google" id="ProtNLM"/>
    </source>
</evidence>
<sequence length="62" mass="6854">MQEITVSVPPELVDLADARGVSVEAQVEEAMGRFLATKDALVRHEAMRLALRHASLLRRLGE</sequence>
<proteinExistence type="predicted"/>
<protein>
    <recommendedName>
        <fullName evidence="3">Ribbon-helix-helix protein CopG domain-containing protein</fullName>
    </recommendedName>
</protein>